<feature type="transmembrane region" description="Helical" evidence="1">
    <location>
        <begin position="66"/>
        <end position="91"/>
    </location>
</feature>
<evidence type="ECO:0000256" key="1">
    <source>
        <dbReference type="SAM" id="Phobius"/>
    </source>
</evidence>
<comment type="caution">
    <text evidence="3">The sequence shown here is derived from an EMBL/GenBank/DDBJ whole genome shotgun (WGS) entry which is preliminary data.</text>
</comment>
<dbReference type="AlphaFoldDB" id="A0A511HFH9"/>
<keyword evidence="1" id="KW-0472">Membrane</keyword>
<dbReference type="Proteomes" id="UP000321224">
    <property type="component" value="Unassembled WGS sequence"/>
</dbReference>
<reference evidence="3 6" key="2">
    <citation type="submission" date="2019-07" db="EMBL/GenBank/DDBJ databases">
        <title>Whole genome shotgun sequence of Myxococcus virescens NBRC 100334.</title>
        <authorList>
            <person name="Hosoyama A."/>
            <person name="Uohara A."/>
            <person name="Ohji S."/>
            <person name="Ichikawa N."/>
        </authorList>
    </citation>
    <scope>NUCLEOTIDE SEQUENCE [LARGE SCALE GENOMIC DNA]</scope>
    <source>
        <strain evidence="3 6">NBRC 100334</strain>
    </source>
</reference>
<evidence type="ECO:0000313" key="4">
    <source>
        <dbReference type="EMBL" id="SDE84826.1"/>
    </source>
</evidence>
<sequence>MKAAHVGKVLGAFGLLLLLSSPFTLFITSDSAVAAAVKAGAGLVLVGIYGATNYRQFGQFATRRSSSFFATTVLTTLGVFAVLVAVNALAFKQNRRWDLTQARIHTLAPQTVSTLAAIPDPVRAIAFITPAHAQYGQLEALFALYHAEAPGKFEYTFKDPRRSPDLAAKYQVREGQTAVVLVRGEGEHATHTLLTTVSEQELTHAVLKLNAVGTQKVYFVTGHGEWPLDKEQAPPHDPGASLSEFRRQLLQEGYTAEPLNLAGVQDVPRDAALVIIAGARGPYTAPEKELLQRYLASGGRMLYFADAGLRNGLDGLLAEHGVQVDEGIVADAQYNSGNPFVVLSLFYSDHEIGKPLHQRGLNVEFPTPRSLTLLRLGMAPGVQVQPVVLTSQYGWVESTPEENAVPSDGEKTGQLVLVAAVTRDTQASPGKRFDEARLVVMGDSELLLDPNWGHEPNRNLVMNALGWASNQLTKITIRPPDREVSTLELDAATLSRIRFFATDLMPLSLLGVGLAIWLSRRNK</sequence>
<feature type="transmembrane region" description="Helical" evidence="1">
    <location>
        <begin position="499"/>
        <end position="518"/>
    </location>
</feature>
<feature type="domain" description="ABC-type uncharacterised transport system" evidence="2">
    <location>
        <begin position="215"/>
        <end position="452"/>
    </location>
</feature>
<accession>A0A511HFH9</accession>
<dbReference type="RefSeq" id="WP_090493092.1">
    <property type="nucleotide sequence ID" value="NZ_BJVY01000022.1"/>
</dbReference>
<keyword evidence="5" id="KW-1185">Reference proteome</keyword>
<feature type="transmembrane region" description="Helical" evidence="1">
    <location>
        <begin position="35"/>
        <end position="54"/>
    </location>
</feature>
<keyword evidence="1" id="KW-1133">Transmembrane helix</keyword>
<proteinExistence type="predicted"/>
<reference evidence="4 5" key="1">
    <citation type="submission" date="2016-10" db="EMBL/GenBank/DDBJ databases">
        <authorList>
            <person name="Varghese N."/>
            <person name="Submissions S."/>
        </authorList>
    </citation>
    <scope>NUCLEOTIDE SEQUENCE [LARGE SCALE GENOMIC DNA]</scope>
    <source>
        <strain evidence="4 5">DSM 2260</strain>
    </source>
</reference>
<gene>
    <name evidence="3" type="ORF">MVI01_39480</name>
    <name evidence="4" type="ORF">SAMN04488504_11363</name>
</gene>
<organism evidence="3 6">
    <name type="scientific">Myxococcus virescens</name>
    <dbReference type="NCBI Taxonomy" id="83456"/>
    <lineage>
        <taxon>Bacteria</taxon>
        <taxon>Pseudomonadati</taxon>
        <taxon>Myxococcota</taxon>
        <taxon>Myxococcia</taxon>
        <taxon>Myxococcales</taxon>
        <taxon>Cystobacterineae</taxon>
        <taxon>Myxococcaceae</taxon>
        <taxon>Myxococcus</taxon>
    </lineage>
</organism>
<dbReference type="EMBL" id="BJVY01000022">
    <property type="protein sequence ID" value="GEL72164.1"/>
    <property type="molecule type" value="Genomic_DNA"/>
</dbReference>
<keyword evidence="1" id="KW-0812">Transmembrane</keyword>
<evidence type="ECO:0000313" key="5">
    <source>
        <dbReference type="Proteomes" id="UP000198717"/>
    </source>
</evidence>
<dbReference type="EMBL" id="FNAJ01000013">
    <property type="protein sequence ID" value="SDE84826.1"/>
    <property type="molecule type" value="Genomic_DNA"/>
</dbReference>
<dbReference type="Pfam" id="PF09822">
    <property type="entry name" value="ABC_transp_aux"/>
    <property type="match status" value="1"/>
</dbReference>
<evidence type="ECO:0000313" key="3">
    <source>
        <dbReference type="EMBL" id="GEL72164.1"/>
    </source>
</evidence>
<evidence type="ECO:0000259" key="2">
    <source>
        <dbReference type="Pfam" id="PF09822"/>
    </source>
</evidence>
<evidence type="ECO:0000313" key="6">
    <source>
        <dbReference type="Proteomes" id="UP000321224"/>
    </source>
</evidence>
<dbReference type="InterPro" id="IPR019196">
    <property type="entry name" value="ABC_transp_unknown"/>
</dbReference>
<protein>
    <submittedName>
        <fullName evidence="4">ABC-type uncharacterized transport system involved in gliding motility, auxiliary component</fullName>
    </submittedName>
</protein>
<name>A0A511HFH9_9BACT</name>
<dbReference type="Proteomes" id="UP000198717">
    <property type="component" value="Unassembled WGS sequence"/>
</dbReference>